<dbReference type="Proteomes" id="UP000724874">
    <property type="component" value="Unassembled WGS sequence"/>
</dbReference>
<name>A0A9P5P1F5_GYMJU</name>
<dbReference type="AlphaFoldDB" id="A0A9P5P1F5"/>
<reference evidence="1" key="1">
    <citation type="submission" date="2020-11" db="EMBL/GenBank/DDBJ databases">
        <authorList>
            <consortium name="DOE Joint Genome Institute"/>
            <person name="Ahrendt S."/>
            <person name="Riley R."/>
            <person name="Andreopoulos W."/>
            <person name="LaButti K."/>
            <person name="Pangilinan J."/>
            <person name="Ruiz-duenas F.J."/>
            <person name="Barrasa J.M."/>
            <person name="Sanchez-Garcia M."/>
            <person name="Camarero S."/>
            <person name="Miyauchi S."/>
            <person name="Serrano A."/>
            <person name="Linde D."/>
            <person name="Babiker R."/>
            <person name="Drula E."/>
            <person name="Ayuso-Fernandez I."/>
            <person name="Pacheco R."/>
            <person name="Padilla G."/>
            <person name="Ferreira P."/>
            <person name="Barriuso J."/>
            <person name="Kellner H."/>
            <person name="Castanera R."/>
            <person name="Alfaro M."/>
            <person name="Ramirez L."/>
            <person name="Pisabarro A.G."/>
            <person name="Kuo A."/>
            <person name="Tritt A."/>
            <person name="Lipzen A."/>
            <person name="He G."/>
            <person name="Yan M."/>
            <person name="Ng V."/>
            <person name="Cullen D."/>
            <person name="Martin F."/>
            <person name="Rosso M.-N."/>
            <person name="Henrissat B."/>
            <person name="Hibbett D."/>
            <person name="Martinez A.T."/>
            <person name="Grigoriev I.V."/>
        </authorList>
    </citation>
    <scope>NUCLEOTIDE SEQUENCE</scope>
    <source>
        <strain evidence="1">AH 44721</strain>
    </source>
</reference>
<comment type="caution">
    <text evidence="1">The sequence shown here is derived from an EMBL/GenBank/DDBJ whole genome shotgun (WGS) entry which is preliminary data.</text>
</comment>
<accession>A0A9P5P1F5</accession>
<keyword evidence="2" id="KW-1185">Reference proteome</keyword>
<gene>
    <name evidence="1" type="ORF">CPB84DRAFT_529573</name>
</gene>
<dbReference type="EMBL" id="JADNYJ010000002">
    <property type="protein sequence ID" value="KAF8913219.1"/>
    <property type="molecule type" value="Genomic_DNA"/>
</dbReference>
<evidence type="ECO:0000313" key="2">
    <source>
        <dbReference type="Proteomes" id="UP000724874"/>
    </source>
</evidence>
<proteinExistence type="predicted"/>
<evidence type="ECO:0000313" key="1">
    <source>
        <dbReference type="EMBL" id="KAF8913219.1"/>
    </source>
</evidence>
<organism evidence="1 2">
    <name type="scientific">Gymnopilus junonius</name>
    <name type="common">Spectacular rustgill mushroom</name>
    <name type="synonym">Gymnopilus spectabilis subsp. junonius</name>
    <dbReference type="NCBI Taxonomy" id="109634"/>
    <lineage>
        <taxon>Eukaryota</taxon>
        <taxon>Fungi</taxon>
        <taxon>Dikarya</taxon>
        <taxon>Basidiomycota</taxon>
        <taxon>Agaricomycotina</taxon>
        <taxon>Agaricomycetes</taxon>
        <taxon>Agaricomycetidae</taxon>
        <taxon>Agaricales</taxon>
        <taxon>Agaricineae</taxon>
        <taxon>Hymenogastraceae</taxon>
        <taxon>Gymnopilus</taxon>
    </lineage>
</organism>
<sequence>MNSRWGRLDRAYRDLITHLPRLLSWRRSTELRFAIQALNIHRTLSSQLIFFHSEHSFLKRPHGVPSQVDIRSDGKCQNSYIWLHPTHTHSSLFDDSSPIHSSKACFYFQVQHRCTAMWNDISFSRLTNPAIRATSTTCEGKTRTSYLRGRTLGCNDLHLP</sequence>
<protein>
    <submittedName>
        <fullName evidence="1">Uncharacterized protein</fullName>
    </submittedName>
</protein>